<dbReference type="PANTHER" id="PTHR21230">
    <property type="entry name" value="VESICLE TRANSPORT V-SNARE PROTEIN VTI1-RELATED"/>
    <property type="match status" value="1"/>
</dbReference>
<dbReference type="GO" id="GO:0012507">
    <property type="term" value="C:ER to Golgi transport vesicle membrane"/>
    <property type="evidence" value="ECO:0007669"/>
    <property type="project" value="EnsemblFungi"/>
</dbReference>
<accession>G8BS38</accession>
<comment type="function">
    <text evidence="12">SNARE required for protein transport between the ER and the Golgi complex.</text>
</comment>
<gene>
    <name evidence="15" type="primary">TPHA0D00150</name>
    <name evidence="15" type="ordered locus">TPHA_0D00150</name>
</gene>
<keyword evidence="8" id="KW-0333">Golgi apparatus</keyword>
<reference evidence="15 16" key="1">
    <citation type="journal article" date="2011" name="Proc. Natl. Acad. Sci. U.S.A.">
        <title>Evolutionary erosion of yeast sex chromosomes by mating-type switching accidents.</title>
        <authorList>
            <person name="Gordon J.L."/>
            <person name="Armisen D."/>
            <person name="Proux-Wera E."/>
            <person name="Oheigeartaigh S.S."/>
            <person name="Byrne K.P."/>
            <person name="Wolfe K.H."/>
        </authorList>
    </citation>
    <scope>NUCLEOTIDE SEQUENCE [LARGE SCALE GENOMIC DNA]</scope>
    <source>
        <strain evidence="16">ATCC 24235 / CBS 4417 / NBRC 1672 / NRRL Y-8282 / UCD 70-5</strain>
    </source>
</reference>
<dbReference type="GO" id="GO:0000149">
    <property type="term" value="F:SNARE binding"/>
    <property type="evidence" value="ECO:0007669"/>
    <property type="project" value="TreeGrafter"/>
</dbReference>
<dbReference type="EMBL" id="HE612859">
    <property type="protein sequence ID" value="CCE62659.1"/>
    <property type="molecule type" value="Genomic_DNA"/>
</dbReference>
<evidence type="ECO:0000256" key="2">
    <source>
        <dbReference type="ARBA" id="ARBA00004409"/>
    </source>
</evidence>
<dbReference type="KEGG" id="tpf:TPHA_0D00150"/>
<dbReference type="GO" id="GO:0000139">
    <property type="term" value="C:Golgi membrane"/>
    <property type="evidence" value="ECO:0007669"/>
    <property type="project" value="UniProtKB-SubCell"/>
</dbReference>
<dbReference type="GO" id="GO:0005484">
    <property type="term" value="F:SNAP receptor activity"/>
    <property type="evidence" value="ECO:0007669"/>
    <property type="project" value="EnsemblFungi"/>
</dbReference>
<comment type="similarity">
    <text evidence="10 12">Belongs to the BOS1 family.</text>
</comment>
<organism evidence="15 16">
    <name type="scientific">Tetrapisispora phaffii (strain ATCC 24235 / CBS 4417 / NBRC 1672 / NRRL Y-8282 / UCD 70-5)</name>
    <name type="common">Yeast</name>
    <name type="synonym">Fabospora phaffii</name>
    <dbReference type="NCBI Taxonomy" id="1071381"/>
    <lineage>
        <taxon>Eukaryota</taxon>
        <taxon>Fungi</taxon>
        <taxon>Dikarya</taxon>
        <taxon>Ascomycota</taxon>
        <taxon>Saccharomycotina</taxon>
        <taxon>Saccharomycetes</taxon>
        <taxon>Saccharomycetales</taxon>
        <taxon>Saccharomycetaceae</taxon>
        <taxon>Tetrapisispora</taxon>
    </lineage>
</organism>
<evidence type="ECO:0000256" key="13">
    <source>
        <dbReference type="SAM" id="Coils"/>
    </source>
</evidence>
<keyword evidence="3 12" id="KW-0813">Transport</keyword>
<dbReference type="GO" id="GO:0048280">
    <property type="term" value="P:vesicle fusion with Golgi apparatus"/>
    <property type="evidence" value="ECO:0007669"/>
    <property type="project" value="EnsemblFungi"/>
</dbReference>
<dbReference type="InterPro" id="IPR027027">
    <property type="entry name" value="GOSR2/Membrin/Bos1"/>
</dbReference>
<keyword evidence="5" id="KW-0931">ER-Golgi transport</keyword>
<protein>
    <recommendedName>
        <fullName evidence="11 12">Protein transport protein BOS1</fullName>
    </recommendedName>
</protein>
<dbReference type="OrthoDB" id="158360at2759"/>
<dbReference type="STRING" id="1071381.G8BS38"/>
<dbReference type="GO" id="GO:0005789">
    <property type="term" value="C:endoplasmic reticulum membrane"/>
    <property type="evidence" value="ECO:0007669"/>
    <property type="project" value="UniProtKB-SubCell"/>
</dbReference>
<evidence type="ECO:0000256" key="4">
    <source>
        <dbReference type="ARBA" id="ARBA00022692"/>
    </source>
</evidence>
<feature type="transmembrane region" description="Helical" evidence="14">
    <location>
        <begin position="226"/>
        <end position="243"/>
    </location>
</feature>
<proteinExistence type="inferred from homology"/>
<name>G8BS38_TETPH</name>
<dbReference type="GO" id="GO:0031201">
    <property type="term" value="C:SNARE complex"/>
    <property type="evidence" value="ECO:0007669"/>
    <property type="project" value="EnsemblFungi"/>
</dbReference>
<dbReference type="GO" id="GO:0006886">
    <property type="term" value="P:intracellular protein transport"/>
    <property type="evidence" value="ECO:0007669"/>
    <property type="project" value="EnsemblFungi"/>
</dbReference>
<dbReference type="OMA" id="FCWLVIH"/>
<dbReference type="AlphaFoldDB" id="G8BS38"/>
<evidence type="ECO:0000256" key="11">
    <source>
        <dbReference type="ARBA" id="ARBA00040957"/>
    </source>
</evidence>
<dbReference type="HOGENOM" id="CLU_078260_1_0_1"/>
<evidence type="ECO:0000256" key="1">
    <source>
        <dbReference type="ARBA" id="ARBA00004163"/>
    </source>
</evidence>
<dbReference type="eggNOG" id="KOG3251">
    <property type="taxonomic scope" value="Eukaryota"/>
</dbReference>
<dbReference type="Proteomes" id="UP000005666">
    <property type="component" value="Chromosome 4"/>
</dbReference>
<keyword evidence="7 14" id="KW-1133">Transmembrane helix</keyword>
<dbReference type="Pfam" id="PF12352">
    <property type="entry name" value="V-SNARE_C"/>
    <property type="match status" value="1"/>
</dbReference>
<dbReference type="GO" id="GO:0031902">
    <property type="term" value="C:late endosome membrane"/>
    <property type="evidence" value="ECO:0007669"/>
    <property type="project" value="TreeGrafter"/>
</dbReference>
<evidence type="ECO:0000256" key="6">
    <source>
        <dbReference type="ARBA" id="ARBA00022927"/>
    </source>
</evidence>
<feature type="coiled-coil region" evidence="13">
    <location>
        <begin position="5"/>
        <end position="108"/>
    </location>
</feature>
<evidence type="ECO:0000256" key="14">
    <source>
        <dbReference type="SAM" id="Phobius"/>
    </source>
</evidence>
<sequence length="247" mass="28057">MNAIYNHAVKQKNQLRDEIAKFESNLVTAPISLQGSISATLVSFEKSINQYKEQVIKFQKENGKSTEESVIETIAKGGSRLESLINESKELTTKYKELKQKYNEANARTELFANTSSTENPFNDASAMMNKRNVGVSQTSSNVDSSNQAGSLPMYDGLLKEQNIFQKGNAQLDLILEMGQQSLEDIMEQNEVLKKVQDRMSSSLRTLGVSEETIHQINKRVFKDKLIFWIALFLLFLGMYLILKWLR</sequence>
<dbReference type="PIRSF" id="PIRSF028865">
    <property type="entry name" value="Membrin-2"/>
    <property type="match status" value="1"/>
</dbReference>
<keyword evidence="13" id="KW-0175">Coiled coil</keyword>
<evidence type="ECO:0000256" key="10">
    <source>
        <dbReference type="ARBA" id="ARBA00037983"/>
    </source>
</evidence>
<evidence type="ECO:0000313" key="16">
    <source>
        <dbReference type="Proteomes" id="UP000005666"/>
    </source>
</evidence>
<keyword evidence="6 12" id="KW-0653">Protein transport</keyword>
<keyword evidence="9 12" id="KW-0472">Membrane</keyword>
<comment type="subcellular location">
    <subcellularLocation>
        <location evidence="1">Endoplasmic reticulum membrane</location>
        <topology evidence="1">Single-pass type IV membrane protein</topology>
    </subcellularLocation>
    <subcellularLocation>
        <location evidence="2">Golgi apparatus membrane</location>
        <topology evidence="2">Single-pass type IV membrane protein</topology>
    </subcellularLocation>
</comment>
<dbReference type="PANTHER" id="PTHR21230:SF1">
    <property type="entry name" value="GOLGI SNAP RECEPTOR COMPLEX MEMBER 2"/>
    <property type="match status" value="1"/>
</dbReference>
<evidence type="ECO:0000256" key="3">
    <source>
        <dbReference type="ARBA" id="ARBA00022448"/>
    </source>
</evidence>
<evidence type="ECO:0000256" key="9">
    <source>
        <dbReference type="ARBA" id="ARBA00023136"/>
    </source>
</evidence>
<keyword evidence="4 14" id="KW-0812">Transmembrane</keyword>
<dbReference type="GeneID" id="11534575"/>
<evidence type="ECO:0000313" key="15">
    <source>
        <dbReference type="EMBL" id="CCE62659.1"/>
    </source>
</evidence>
<dbReference type="GO" id="GO:0006888">
    <property type="term" value="P:endoplasmic reticulum to Golgi vesicle-mediated transport"/>
    <property type="evidence" value="ECO:0007669"/>
    <property type="project" value="EnsemblFungi"/>
</dbReference>
<dbReference type="RefSeq" id="XP_003685093.1">
    <property type="nucleotide sequence ID" value="XM_003685045.1"/>
</dbReference>
<evidence type="ECO:0000256" key="5">
    <source>
        <dbReference type="ARBA" id="ARBA00022892"/>
    </source>
</evidence>
<keyword evidence="16" id="KW-1185">Reference proteome</keyword>
<evidence type="ECO:0000256" key="8">
    <source>
        <dbReference type="ARBA" id="ARBA00023034"/>
    </source>
</evidence>
<evidence type="ECO:0000256" key="7">
    <source>
        <dbReference type="ARBA" id="ARBA00022989"/>
    </source>
</evidence>
<evidence type="ECO:0000256" key="12">
    <source>
        <dbReference type="PIRNR" id="PIRNR028865"/>
    </source>
</evidence>